<dbReference type="SMART" id="SM00641">
    <property type="entry name" value="Glyco_25"/>
    <property type="match status" value="1"/>
</dbReference>
<feature type="region of interest" description="Disordered" evidence="4">
    <location>
        <begin position="245"/>
        <end position="288"/>
    </location>
</feature>
<sequence>MRIAVALASIAALVAGLVVVALSSPRADAAAPPDPVFHGLAEGLDTSSWQHPHGAPVDWRQAAASGQTYAFIKATEGTGPANRYYESDLRDARAAGMVIGSYHMARPAMEPAQQAHAFADRIQSVGGPQLPPVLDLEYAEDLDPAELAAWAQVFLDTLQQRTGRMPILYTYRYFWIDRMANTTRFAEYPLWLAEYGVSQPTRPMIGGWDEWTFWQRAETGRVPGFADHVDLNVFAGTRADLDAWLGPVEPVPPPAPVSEPAPAPAPEPAPAPPPAPAPAPPPAPAPAP</sequence>
<dbReference type="PROSITE" id="PS51904">
    <property type="entry name" value="GLYCOSYL_HYDROL_F25_2"/>
    <property type="match status" value="1"/>
</dbReference>
<feature type="signal peptide" evidence="5">
    <location>
        <begin position="1"/>
        <end position="29"/>
    </location>
</feature>
<evidence type="ECO:0000256" key="3">
    <source>
        <dbReference type="ARBA" id="ARBA00023295"/>
    </source>
</evidence>
<gene>
    <name evidence="6" type="ORF">ACFFVD_16455</name>
</gene>
<evidence type="ECO:0000313" key="7">
    <source>
        <dbReference type="Proteomes" id="UP001589700"/>
    </source>
</evidence>
<dbReference type="RefSeq" id="WP_380024304.1">
    <property type="nucleotide sequence ID" value="NZ_JBHMDY010000031.1"/>
</dbReference>
<evidence type="ECO:0000256" key="1">
    <source>
        <dbReference type="ARBA" id="ARBA00010646"/>
    </source>
</evidence>
<keyword evidence="3" id="KW-0326">Glycosidase</keyword>
<accession>A0ABV5JWF7</accession>
<dbReference type="Proteomes" id="UP001589700">
    <property type="component" value="Unassembled WGS sequence"/>
</dbReference>
<dbReference type="SUPFAM" id="SSF51445">
    <property type="entry name" value="(Trans)glycosidases"/>
    <property type="match status" value="1"/>
</dbReference>
<proteinExistence type="inferred from homology"/>
<evidence type="ECO:0000313" key="6">
    <source>
        <dbReference type="EMBL" id="MFB9261378.1"/>
    </source>
</evidence>
<organism evidence="6 7">
    <name type="scientific">Dietzia aerolata</name>
    <dbReference type="NCBI Taxonomy" id="595984"/>
    <lineage>
        <taxon>Bacteria</taxon>
        <taxon>Bacillati</taxon>
        <taxon>Actinomycetota</taxon>
        <taxon>Actinomycetes</taxon>
        <taxon>Mycobacteriales</taxon>
        <taxon>Dietziaceae</taxon>
        <taxon>Dietzia</taxon>
    </lineage>
</organism>
<dbReference type="Pfam" id="PF01183">
    <property type="entry name" value="Glyco_hydro_25"/>
    <property type="match status" value="1"/>
</dbReference>
<keyword evidence="5" id="KW-0732">Signal</keyword>
<dbReference type="PANTHER" id="PTHR34135:SF2">
    <property type="entry name" value="LYSOZYME"/>
    <property type="match status" value="1"/>
</dbReference>
<dbReference type="InterPro" id="IPR002053">
    <property type="entry name" value="Glyco_hydro_25"/>
</dbReference>
<keyword evidence="2 6" id="KW-0378">Hydrolase</keyword>
<evidence type="ECO:0000256" key="5">
    <source>
        <dbReference type="SAM" id="SignalP"/>
    </source>
</evidence>
<feature type="compositionally biased region" description="Pro residues" evidence="4">
    <location>
        <begin position="249"/>
        <end position="288"/>
    </location>
</feature>
<dbReference type="Gene3D" id="3.20.20.80">
    <property type="entry name" value="Glycosidases"/>
    <property type="match status" value="1"/>
</dbReference>
<dbReference type="PANTHER" id="PTHR34135">
    <property type="entry name" value="LYSOZYME"/>
    <property type="match status" value="1"/>
</dbReference>
<name>A0ABV5JWF7_9ACTN</name>
<comment type="caution">
    <text evidence="6">The sequence shown here is derived from an EMBL/GenBank/DDBJ whole genome shotgun (WGS) entry which is preliminary data.</text>
</comment>
<evidence type="ECO:0000256" key="4">
    <source>
        <dbReference type="SAM" id="MobiDB-lite"/>
    </source>
</evidence>
<dbReference type="GO" id="GO:0016787">
    <property type="term" value="F:hydrolase activity"/>
    <property type="evidence" value="ECO:0007669"/>
    <property type="project" value="UniProtKB-KW"/>
</dbReference>
<dbReference type="EMBL" id="JBHMDY010000031">
    <property type="protein sequence ID" value="MFB9261378.1"/>
    <property type="molecule type" value="Genomic_DNA"/>
</dbReference>
<feature type="chain" id="PRO_5046672520" evidence="5">
    <location>
        <begin position="30"/>
        <end position="288"/>
    </location>
</feature>
<evidence type="ECO:0000256" key="2">
    <source>
        <dbReference type="ARBA" id="ARBA00022801"/>
    </source>
</evidence>
<keyword evidence="7" id="KW-1185">Reference proteome</keyword>
<reference evidence="6 7" key="1">
    <citation type="submission" date="2024-09" db="EMBL/GenBank/DDBJ databases">
        <authorList>
            <person name="Sun Q."/>
            <person name="Mori K."/>
        </authorList>
    </citation>
    <scope>NUCLEOTIDE SEQUENCE [LARGE SCALE GENOMIC DNA]</scope>
    <source>
        <strain evidence="6 7">CCM 7659</strain>
    </source>
</reference>
<protein>
    <submittedName>
        <fullName evidence="6">Glycoside hydrolase family 25 protein</fullName>
    </submittedName>
</protein>
<dbReference type="InterPro" id="IPR018077">
    <property type="entry name" value="Glyco_hydro_fam25_subgr"/>
</dbReference>
<dbReference type="InterPro" id="IPR017853">
    <property type="entry name" value="GH"/>
</dbReference>
<comment type="similarity">
    <text evidence="1">Belongs to the glycosyl hydrolase 25 family.</text>
</comment>